<sequence length="372" mass="39320">MSSEKITFQRNLICLEDLNLGSGSVTQVRGTTSTILTKINASNFPYDDDFSIKEKIDSLDNTLYVDVNNLPVYIATPRDASSLNLVDVIWIKEISSTEWHVYYYDTIMFKFNPDTGDLILDSSLFDASVADLTSAYEAADDDVATAMTALINAETTARAASEAQIALDYVAADLALVSSLELGTASRLDAGTSALNVIQLDNSAKLPAVDGSLLTNLPAATAPAGSVVQRTVDESTAVTSYSSLIPRAGSAPAITEGTQLFSRSFTPSATGNKILIKFRGSIHPSALGVAGAALLFVDGTFVRGDYARASINGTTYPLALTIEYEHTAASTSPVAIELRVGPAITAGSIQFNDNSWGSSGKGVTMVIEEVKV</sequence>
<organism evidence="1 2">
    <name type="scientific">Candidatus Komeilibacteria bacterium CG11_big_fil_rev_8_21_14_0_20_36_20</name>
    <dbReference type="NCBI Taxonomy" id="1974477"/>
    <lineage>
        <taxon>Bacteria</taxon>
        <taxon>Candidatus Komeiliibacteriota</taxon>
    </lineage>
</organism>
<dbReference type="AlphaFoldDB" id="A0A2H0NCS8"/>
<reference evidence="1 2" key="1">
    <citation type="submission" date="2017-09" db="EMBL/GenBank/DDBJ databases">
        <title>Depth-based differentiation of microbial function through sediment-hosted aquifers and enrichment of novel symbionts in the deep terrestrial subsurface.</title>
        <authorList>
            <person name="Probst A.J."/>
            <person name="Ladd B."/>
            <person name="Jarett J.K."/>
            <person name="Geller-Mcgrath D.E."/>
            <person name="Sieber C.M."/>
            <person name="Emerson J.B."/>
            <person name="Anantharaman K."/>
            <person name="Thomas B.C."/>
            <person name="Malmstrom R."/>
            <person name="Stieglmeier M."/>
            <person name="Klingl A."/>
            <person name="Woyke T."/>
            <person name="Ryan C.M."/>
            <person name="Banfield J.F."/>
        </authorList>
    </citation>
    <scope>NUCLEOTIDE SEQUENCE [LARGE SCALE GENOMIC DNA]</scope>
    <source>
        <strain evidence="1">CG11_big_fil_rev_8_21_14_0_20_36_20</strain>
    </source>
</reference>
<protein>
    <submittedName>
        <fullName evidence="1">Uncharacterized protein</fullName>
    </submittedName>
</protein>
<name>A0A2H0NCS8_9BACT</name>
<dbReference type="Proteomes" id="UP000230564">
    <property type="component" value="Unassembled WGS sequence"/>
</dbReference>
<evidence type="ECO:0000313" key="2">
    <source>
        <dbReference type="Proteomes" id="UP000230564"/>
    </source>
</evidence>
<dbReference type="EMBL" id="PCWQ01000011">
    <property type="protein sequence ID" value="PIR06687.1"/>
    <property type="molecule type" value="Genomic_DNA"/>
</dbReference>
<evidence type="ECO:0000313" key="1">
    <source>
        <dbReference type="EMBL" id="PIR06687.1"/>
    </source>
</evidence>
<comment type="caution">
    <text evidence="1">The sequence shown here is derived from an EMBL/GenBank/DDBJ whole genome shotgun (WGS) entry which is preliminary data.</text>
</comment>
<accession>A0A2H0NCS8</accession>
<gene>
    <name evidence="1" type="ORF">COV55_02940</name>
</gene>
<proteinExistence type="predicted"/>